<name>A0A5N5K620_9ROSI</name>
<dbReference type="SUPFAM" id="SSF57850">
    <property type="entry name" value="RING/U-box"/>
    <property type="match status" value="1"/>
</dbReference>
<dbReference type="GO" id="GO:0006412">
    <property type="term" value="P:translation"/>
    <property type="evidence" value="ECO:0007669"/>
    <property type="project" value="InterPro"/>
</dbReference>
<dbReference type="GO" id="GO:0003735">
    <property type="term" value="F:structural constituent of ribosome"/>
    <property type="evidence" value="ECO:0007669"/>
    <property type="project" value="InterPro"/>
</dbReference>
<dbReference type="PANTHER" id="PTHR12413">
    <property type="entry name" value="DOLICHYL GLYCOSYLTRANSFERASE"/>
    <property type="match status" value="1"/>
</dbReference>
<dbReference type="GO" id="GO:0042283">
    <property type="term" value="F:dolichyl pyrophosphate Glc1Man9GlcNAc2 alpha-1,3-glucosyltransferase activity"/>
    <property type="evidence" value="ECO:0007669"/>
    <property type="project" value="UniProtKB-EC"/>
</dbReference>
<dbReference type="Pfam" id="PF03155">
    <property type="entry name" value="Alg6_Alg8"/>
    <property type="match status" value="1"/>
</dbReference>
<dbReference type="UniPathway" id="UPA00378"/>
<comment type="subcellular location">
    <subcellularLocation>
        <location evidence="1">Endoplasmic reticulum membrane</location>
        <topology evidence="1">Multi-pass membrane protein</topology>
    </subcellularLocation>
</comment>
<feature type="transmembrane region" description="Helical" evidence="16">
    <location>
        <begin position="109"/>
        <end position="129"/>
    </location>
</feature>
<feature type="transmembrane region" description="Helical" evidence="16">
    <location>
        <begin position="141"/>
        <end position="163"/>
    </location>
</feature>
<dbReference type="FunFam" id="3.30.40.10:FF:000388">
    <property type="entry name" value="Putative RING zinc finger domain superfamily protein"/>
    <property type="match status" value="1"/>
</dbReference>
<keyword evidence="14" id="KW-0479">Metal-binding</keyword>
<dbReference type="Gene3D" id="3.30.40.10">
    <property type="entry name" value="Zinc/RING finger domain, C3HC4 (zinc finger)"/>
    <property type="match status" value="1"/>
</dbReference>
<feature type="transmembrane region" description="Helical" evidence="16">
    <location>
        <begin position="267"/>
        <end position="289"/>
    </location>
</feature>
<dbReference type="InterPro" id="IPR012340">
    <property type="entry name" value="NA-bd_OB-fold"/>
</dbReference>
<keyword evidence="6" id="KW-0328">Glycosyltransferase</keyword>
<dbReference type="SMART" id="SM00184">
    <property type="entry name" value="RING"/>
    <property type="match status" value="1"/>
</dbReference>
<feature type="transmembrane region" description="Helical" evidence="16">
    <location>
        <begin position="224"/>
        <end position="247"/>
    </location>
</feature>
<evidence type="ECO:0000256" key="16">
    <source>
        <dbReference type="SAM" id="Phobius"/>
    </source>
</evidence>
<feature type="domain" description="RING-type" evidence="17">
    <location>
        <begin position="1100"/>
        <end position="1142"/>
    </location>
</feature>
<feature type="transmembrane region" description="Helical" evidence="16">
    <location>
        <begin position="188"/>
        <end position="212"/>
    </location>
</feature>
<keyword evidence="8 16" id="KW-0812">Transmembrane</keyword>
<feature type="compositionally biased region" description="Low complexity" evidence="15">
    <location>
        <begin position="753"/>
        <end position="779"/>
    </location>
</feature>
<evidence type="ECO:0000256" key="9">
    <source>
        <dbReference type="ARBA" id="ARBA00022824"/>
    </source>
</evidence>
<organism evidence="18 19">
    <name type="scientific">Salix brachista</name>
    <dbReference type="NCBI Taxonomy" id="2182728"/>
    <lineage>
        <taxon>Eukaryota</taxon>
        <taxon>Viridiplantae</taxon>
        <taxon>Streptophyta</taxon>
        <taxon>Embryophyta</taxon>
        <taxon>Tracheophyta</taxon>
        <taxon>Spermatophyta</taxon>
        <taxon>Magnoliopsida</taxon>
        <taxon>eudicotyledons</taxon>
        <taxon>Gunneridae</taxon>
        <taxon>Pentapetalae</taxon>
        <taxon>rosids</taxon>
        <taxon>fabids</taxon>
        <taxon>Malpighiales</taxon>
        <taxon>Salicaceae</taxon>
        <taxon>Saliceae</taxon>
        <taxon>Salix</taxon>
    </lineage>
</organism>
<proteinExistence type="inferred from homology"/>
<keyword evidence="13" id="KW-0687">Ribonucleoprotein</keyword>
<comment type="caution">
    <text evidence="18">The sequence shown here is derived from an EMBL/GenBank/DDBJ whole genome shotgun (WGS) entry which is preliminary data.</text>
</comment>
<dbReference type="GO" id="GO:0006487">
    <property type="term" value="P:protein N-linked glycosylation"/>
    <property type="evidence" value="ECO:0007669"/>
    <property type="project" value="TreeGrafter"/>
</dbReference>
<keyword evidence="14" id="KW-0863">Zinc-finger</keyword>
<dbReference type="Pfam" id="PF00366">
    <property type="entry name" value="Ribosomal_S17"/>
    <property type="match status" value="1"/>
</dbReference>
<comment type="similarity">
    <text evidence="4">Belongs to the universal ribosomal protein uS17 family.</text>
</comment>
<evidence type="ECO:0000256" key="2">
    <source>
        <dbReference type="ARBA" id="ARBA00004922"/>
    </source>
</evidence>
<reference evidence="19" key="1">
    <citation type="journal article" date="2019" name="Gigascience">
        <title>De novo genome assembly of the endangered Acer yangbiense, a plant species with extremely small populations endemic to Yunnan Province, China.</title>
        <authorList>
            <person name="Yang J."/>
            <person name="Wariss H.M."/>
            <person name="Tao L."/>
            <person name="Zhang R."/>
            <person name="Yun Q."/>
            <person name="Hollingsworth P."/>
            <person name="Dao Z."/>
            <person name="Luo G."/>
            <person name="Guo H."/>
            <person name="Ma Y."/>
            <person name="Sun W."/>
        </authorList>
    </citation>
    <scope>NUCLEOTIDE SEQUENCE [LARGE SCALE GENOMIC DNA]</scope>
    <source>
        <strain evidence="19">cv. br00</strain>
    </source>
</reference>
<evidence type="ECO:0000256" key="12">
    <source>
        <dbReference type="ARBA" id="ARBA00023136"/>
    </source>
</evidence>
<dbReference type="InterPro" id="IPR000266">
    <property type="entry name" value="Ribosomal_uS17"/>
</dbReference>
<evidence type="ECO:0000256" key="13">
    <source>
        <dbReference type="ARBA" id="ARBA00023274"/>
    </source>
</evidence>
<dbReference type="EMBL" id="VDCV01000014">
    <property type="protein sequence ID" value="KAB5526891.1"/>
    <property type="molecule type" value="Genomic_DNA"/>
</dbReference>
<evidence type="ECO:0000313" key="18">
    <source>
        <dbReference type="EMBL" id="KAB5526891.1"/>
    </source>
</evidence>
<evidence type="ECO:0000256" key="5">
    <source>
        <dbReference type="ARBA" id="ARBA00011938"/>
    </source>
</evidence>
<feature type="transmembrane region" description="Helical" evidence="16">
    <location>
        <begin position="454"/>
        <end position="472"/>
    </location>
</feature>
<keyword evidence="12 16" id="KW-0472">Membrane</keyword>
<keyword evidence="11 16" id="KW-1133">Transmembrane helix</keyword>
<keyword evidence="7" id="KW-0808">Transferase</keyword>
<dbReference type="EC" id="2.4.1.265" evidence="5"/>
<evidence type="ECO:0000256" key="8">
    <source>
        <dbReference type="ARBA" id="ARBA00022692"/>
    </source>
</evidence>
<evidence type="ECO:0000256" key="1">
    <source>
        <dbReference type="ARBA" id="ARBA00004477"/>
    </source>
</evidence>
<evidence type="ECO:0000256" key="15">
    <source>
        <dbReference type="SAM" id="MobiDB-lite"/>
    </source>
</evidence>
<dbReference type="InterPro" id="IPR013083">
    <property type="entry name" value="Znf_RING/FYVE/PHD"/>
</dbReference>
<dbReference type="Proteomes" id="UP000326939">
    <property type="component" value="Chromosome 14"/>
</dbReference>
<dbReference type="GO" id="GO:1990904">
    <property type="term" value="C:ribonucleoprotein complex"/>
    <property type="evidence" value="ECO:0007669"/>
    <property type="project" value="UniProtKB-KW"/>
</dbReference>
<comment type="similarity">
    <text evidence="3">Belongs to the ALG6/ALG8 glucosyltransferase family.</text>
</comment>
<evidence type="ECO:0000256" key="3">
    <source>
        <dbReference type="ARBA" id="ARBA00008715"/>
    </source>
</evidence>
<evidence type="ECO:0000256" key="14">
    <source>
        <dbReference type="PROSITE-ProRule" id="PRU00175"/>
    </source>
</evidence>
<comment type="pathway">
    <text evidence="2">Protein modification; protein glycosylation.</text>
</comment>
<keyword evidence="9" id="KW-0256">Endoplasmic reticulum</keyword>
<dbReference type="PROSITE" id="PS50089">
    <property type="entry name" value="ZF_RING_2"/>
    <property type="match status" value="1"/>
</dbReference>
<dbReference type="CDD" id="cd00364">
    <property type="entry name" value="Ribosomal_uS17"/>
    <property type="match status" value="1"/>
</dbReference>
<dbReference type="PANTHER" id="PTHR12413:SF2">
    <property type="entry name" value="DOLICHYL PYROPHOSPHATE GLC1MAN9GLCNAC2 ALPHA-1,3-GLUCOSYLTRANSFERASE-RELATED"/>
    <property type="match status" value="1"/>
</dbReference>
<dbReference type="PROSITE" id="PS00056">
    <property type="entry name" value="RIBOSOMAL_S17"/>
    <property type="match status" value="1"/>
</dbReference>
<evidence type="ECO:0000256" key="4">
    <source>
        <dbReference type="ARBA" id="ARBA00010254"/>
    </source>
</evidence>
<evidence type="ECO:0000256" key="7">
    <source>
        <dbReference type="ARBA" id="ARBA00022679"/>
    </source>
</evidence>
<accession>A0A5N5K620</accession>
<evidence type="ECO:0000256" key="11">
    <source>
        <dbReference type="ARBA" id="ARBA00022989"/>
    </source>
</evidence>
<dbReference type="Pfam" id="PF13639">
    <property type="entry name" value="zf-RING_2"/>
    <property type="match status" value="1"/>
</dbReference>
<evidence type="ECO:0000259" key="17">
    <source>
        <dbReference type="PROSITE" id="PS50089"/>
    </source>
</evidence>
<keyword evidence="19" id="KW-1185">Reference proteome</keyword>
<feature type="transmembrane region" description="Helical" evidence="16">
    <location>
        <begin position="18"/>
        <end position="36"/>
    </location>
</feature>
<dbReference type="InterPro" id="IPR004856">
    <property type="entry name" value="Glyco_trans_ALG6/ALG8"/>
</dbReference>
<feature type="transmembrane region" description="Helical" evidence="16">
    <location>
        <begin position="484"/>
        <end position="504"/>
    </location>
</feature>
<dbReference type="InterPro" id="IPR001841">
    <property type="entry name" value="Znf_RING"/>
</dbReference>
<evidence type="ECO:0000256" key="10">
    <source>
        <dbReference type="ARBA" id="ARBA00022980"/>
    </source>
</evidence>
<evidence type="ECO:0000313" key="19">
    <source>
        <dbReference type="Proteomes" id="UP000326939"/>
    </source>
</evidence>
<feature type="region of interest" description="Disordered" evidence="15">
    <location>
        <begin position="753"/>
        <end position="794"/>
    </location>
</feature>
<dbReference type="GO" id="GO:0005789">
    <property type="term" value="C:endoplasmic reticulum membrane"/>
    <property type="evidence" value="ECO:0007669"/>
    <property type="project" value="UniProtKB-SubCell"/>
</dbReference>
<protein>
    <recommendedName>
        <fullName evidence="5">dolichyl-P-Glc:Glc1Man9GlcNAc2-PP-dolichol alpha-1,3-glucosyltransferase</fullName>
        <ecNumber evidence="5">2.4.1.265</ecNumber>
    </recommendedName>
</protein>
<gene>
    <name evidence="18" type="ORF">DKX38_020738</name>
</gene>
<dbReference type="GO" id="GO:0008270">
    <property type="term" value="F:zinc ion binding"/>
    <property type="evidence" value="ECO:0007669"/>
    <property type="project" value="UniProtKB-KW"/>
</dbReference>
<dbReference type="Gene3D" id="2.40.50.1000">
    <property type="match status" value="1"/>
</dbReference>
<dbReference type="InterPro" id="IPR019979">
    <property type="entry name" value="Ribosomal_uS17_CS"/>
</dbReference>
<dbReference type="AlphaFoldDB" id="A0A5N5K620"/>
<evidence type="ECO:0000256" key="6">
    <source>
        <dbReference type="ARBA" id="ARBA00022676"/>
    </source>
</evidence>
<dbReference type="GO" id="GO:0005840">
    <property type="term" value="C:ribosome"/>
    <property type="evidence" value="ECO:0007669"/>
    <property type="project" value="UniProtKB-KW"/>
</dbReference>
<keyword evidence="10" id="KW-0689">Ribosomal protein</keyword>
<dbReference type="SUPFAM" id="SSF50249">
    <property type="entry name" value="Nucleic acid-binding proteins"/>
    <property type="match status" value="1"/>
</dbReference>
<keyword evidence="14" id="KW-0862">Zinc</keyword>
<sequence>MEDQRKPEENKTSTTSSLLWFFGISTCVKLLLIPSYHSTDFEVHRNWLAITHSLPLDQWYIDKTSPWTLDYPPFFAYFECILSFFAHLVDPKMVDLEKGLNYKAESVVLFQRLSVIVCDLVLLYGVYRLSKNFSMGFKERVLMWVLVVWSPGLVIVDHIHFQYNGLLLGLLMMSISYLMEGRDLMGGFIFAVLLCFKHLFAVAAPVYFVYLLRHYCWKGFVKGFGRISVLGAVVVAVFAATYGPFVYHGQMQQVISRMFPFGRGLCHAYWAPNFWVFYIILDKGLAFLLRKLGLNIPVPAASFTGGLVGDSSPFAILPQIWKNPQPRSAARWIAYAYMCGFLFGWHVHEKASLHFVIPLAIVAGNSLEDARHYFLLSIVSCYSLFPLLYEAQEYPIKVLLLLLHSFLMWHSFSALFTEDATAKAVVSAKKTDRQVGLKGSSSDFVEKGGFHVGWIGRCYLFGLLVVEIWGQFLHPYLLGDKLPFVPLLLISIYCALEIMYSWIWQLRQIMTEKAFLKQPKVFLRKLERESGLAREETDSGKALDWVSRHPERLLKELTLIRNVHSLGWFLSEDVSCLRSIRYEKRHSNIPAHISPCFRVREGDYVIIGQCRPLSKTVRFNVLKVIPAGSSGGAKKAFTGILCSVSFTIKDDLDRNFEDINCFILLGVMLFVISIREIPAFIDFWPPDLYKEFCSARNFHAGTNRFRRRALASLFCGGSVSRAPIEMGDHVDESLTGSLDNLATCHDVSASSKQASSSHFGSETGLSSSSAESGDLSRSSNGKVEDSSASKNSELQSQQSNIIDILMEVPAASASVKEQTPTASVSDATAVAGVVGQHSGNLDSNEESVLDASIDFSNTNSVIPASLVPSQPLPEIVSTDGEREVRAARVVVVDVVSIQSNILSSSFADISNPGARRNSRRMFWDAFSRSSLRRNGGSQTIVLSTSHADDLGSHGRWLLDFSGNLHFDGVGRESRYPSTRSRHRSERQWQSRYERERFHDVRDEQGWAASLCPAGLHPNGTCTCEPSSVAEESGSHSSISQIILLTDALFEVLEEIHRHHLSLSPSMLSLPAPEAVVNSLTLKNYQKSHGTENVAQHEQQCHICLVDYEEGDKIRVLQCSHEFHMSCVDKWLKEIHGVCPLCRDDVCKGTVESSASNPTSP</sequence>